<dbReference type="GO" id="GO:0016491">
    <property type="term" value="F:oxidoreductase activity"/>
    <property type="evidence" value="ECO:0007669"/>
    <property type="project" value="InterPro"/>
</dbReference>
<sequence length="186" mass="19919">MTGSRHIVVLCGSLRKKSFNGAIAAALPELAPTGMTFKLMDGLDTVPHYNADIQADGFPDKVIEIANAIRDADGVAFVTPEYNYSIPGFLKNALDWISRVSPAPFAGKPVVIQTASIGVMGGVRAQYHLRQILVFLDALPMNKPEVMVGVAPTKISDDGMLTDPATREFISGQLAAFSAFIERVSP</sequence>
<dbReference type="RefSeq" id="WP_065661735.1">
    <property type="nucleotide sequence ID" value="NZ_JAAMAW010000021.1"/>
</dbReference>
<gene>
    <name evidence="2" type="ORF">G6M46_23420</name>
</gene>
<dbReference type="EMBL" id="JAAMAY010000035">
    <property type="protein sequence ID" value="NTC31085.1"/>
    <property type="molecule type" value="Genomic_DNA"/>
</dbReference>
<dbReference type="AlphaFoldDB" id="A0A1B9UZ60"/>
<dbReference type="InterPro" id="IPR050712">
    <property type="entry name" value="NAD(P)H-dep_reductase"/>
</dbReference>
<evidence type="ECO:0000313" key="2">
    <source>
        <dbReference type="EMBL" id="NTC31085.1"/>
    </source>
</evidence>
<name>A0A1B9UZ60_AGRTU</name>
<dbReference type="GO" id="GO:0005829">
    <property type="term" value="C:cytosol"/>
    <property type="evidence" value="ECO:0007669"/>
    <property type="project" value="TreeGrafter"/>
</dbReference>
<dbReference type="Gene3D" id="3.40.50.360">
    <property type="match status" value="1"/>
</dbReference>
<dbReference type="Proteomes" id="UP000702952">
    <property type="component" value="Unassembled WGS sequence"/>
</dbReference>
<dbReference type="PANTHER" id="PTHR30543:SF21">
    <property type="entry name" value="NAD(P)H-DEPENDENT FMN REDUCTASE LOT6"/>
    <property type="match status" value="1"/>
</dbReference>
<dbReference type="PANTHER" id="PTHR30543">
    <property type="entry name" value="CHROMATE REDUCTASE"/>
    <property type="match status" value="1"/>
</dbReference>
<evidence type="ECO:0000313" key="3">
    <source>
        <dbReference type="Proteomes" id="UP000702952"/>
    </source>
</evidence>
<organism evidence="2 3">
    <name type="scientific">Agrobacterium tumefaciens</name>
    <dbReference type="NCBI Taxonomy" id="358"/>
    <lineage>
        <taxon>Bacteria</taxon>
        <taxon>Pseudomonadati</taxon>
        <taxon>Pseudomonadota</taxon>
        <taxon>Alphaproteobacteria</taxon>
        <taxon>Hyphomicrobiales</taxon>
        <taxon>Rhizobiaceae</taxon>
        <taxon>Rhizobium/Agrobacterium group</taxon>
        <taxon>Agrobacterium</taxon>
        <taxon>Agrobacterium tumefaciens complex</taxon>
    </lineage>
</organism>
<comment type="caution">
    <text evidence="2">The sequence shown here is derived from an EMBL/GenBank/DDBJ whole genome shotgun (WGS) entry which is preliminary data.</text>
</comment>
<dbReference type="GO" id="GO:0010181">
    <property type="term" value="F:FMN binding"/>
    <property type="evidence" value="ECO:0007669"/>
    <property type="project" value="TreeGrafter"/>
</dbReference>
<dbReference type="Pfam" id="PF03358">
    <property type="entry name" value="FMN_red"/>
    <property type="match status" value="1"/>
</dbReference>
<reference evidence="2" key="1">
    <citation type="journal article" date="2020" name="Science">
        <title>Unexpected conservation and global transmission of agrobacterial virulence plasmids.</title>
        <authorList>
            <person name="Weisberg A.J."/>
            <person name="Davis E.W. 2nd"/>
            <person name="Tabima J."/>
            <person name="Belcher M.S."/>
            <person name="Miller M."/>
            <person name="Kuo C.H."/>
            <person name="Loper J.E."/>
            <person name="Grunwald N.J."/>
            <person name="Putnam M.L."/>
            <person name="Chang J.H."/>
        </authorList>
    </citation>
    <scope>NUCLEOTIDE SEQUENCE</scope>
    <source>
        <strain evidence="2">17-1853-1a</strain>
    </source>
</reference>
<proteinExistence type="predicted"/>
<evidence type="ECO:0000259" key="1">
    <source>
        <dbReference type="Pfam" id="PF03358"/>
    </source>
</evidence>
<accession>A0A1B9UZ60</accession>
<protein>
    <submittedName>
        <fullName evidence="2">NAD(P)H-dependent oxidoreductase</fullName>
    </submittedName>
</protein>
<feature type="domain" description="NADPH-dependent FMN reductase-like" evidence="1">
    <location>
        <begin position="7"/>
        <end position="151"/>
    </location>
</feature>
<dbReference type="InterPro" id="IPR005025">
    <property type="entry name" value="FMN_Rdtase-like_dom"/>
</dbReference>
<dbReference type="SUPFAM" id="SSF52218">
    <property type="entry name" value="Flavoproteins"/>
    <property type="match status" value="1"/>
</dbReference>
<dbReference type="InterPro" id="IPR029039">
    <property type="entry name" value="Flavoprotein-like_sf"/>
</dbReference>